<dbReference type="Proteomes" id="UP000003157">
    <property type="component" value="Unassembled WGS sequence"/>
</dbReference>
<dbReference type="OrthoDB" id="9808690at2"/>
<dbReference type="PIRSF" id="PIRSF038959">
    <property type="entry name" value="SdpI"/>
    <property type="match status" value="1"/>
</dbReference>
<feature type="transmembrane region" description="Helical" evidence="1">
    <location>
        <begin position="157"/>
        <end position="175"/>
    </location>
</feature>
<feature type="transmembrane region" description="Helical" evidence="1">
    <location>
        <begin position="7"/>
        <end position="24"/>
    </location>
</feature>
<evidence type="ECO:0000259" key="2">
    <source>
        <dbReference type="Pfam" id="PF07853"/>
    </source>
</evidence>
<evidence type="ECO:0000313" key="3">
    <source>
        <dbReference type="EMBL" id="EFW06483.1"/>
    </source>
</evidence>
<feature type="domain" description="DUF1648" evidence="2">
    <location>
        <begin position="11"/>
        <end position="52"/>
    </location>
</feature>
<protein>
    <recommendedName>
        <fullName evidence="2">DUF1648 domain-containing protein</fullName>
    </recommendedName>
</protein>
<dbReference type="PANTHER" id="PTHR37810:SF5">
    <property type="entry name" value="IMMUNITY PROTEIN SDPI"/>
    <property type="match status" value="1"/>
</dbReference>
<dbReference type="eggNOG" id="COG5658">
    <property type="taxonomic scope" value="Bacteria"/>
</dbReference>
<evidence type="ECO:0000313" key="4">
    <source>
        <dbReference type="Proteomes" id="UP000003157"/>
    </source>
</evidence>
<feature type="transmembrane region" description="Helical" evidence="1">
    <location>
        <begin position="82"/>
        <end position="100"/>
    </location>
</feature>
<dbReference type="Pfam" id="PF07853">
    <property type="entry name" value="DUF1648"/>
    <property type="match status" value="1"/>
</dbReference>
<comment type="caution">
    <text evidence="3">The sequence shown here is derived from an EMBL/GenBank/DDBJ whole genome shotgun (WGS) entry which is preliminary data.</text>
</comment>
<evidence type="ECO:0000256" key="1">
    <source>
        <dbReference type="SAM" id="Phobius"/>
    </source>
</evidence>
<accession>E7G5I2</accession>
<dbReference type="InterPro" id="IPR025962">
    <property type="entry name" value="SdpI/YhfL"/>
</dbReference>
<feature type="transmembrane region" description="Helical" evidence="1">
    <location>
        <begin position="112"/>
        <end position="129"/>
    </location>
</feature>
<keyword evidence="1" id="KW-0812">Transmembrane</keyword>
<dbReference type="STRING" id="100884.GCA_000269565_01681"/>
<dbReference type="Pfam" id="PF13630">
    <property type="entry name" value="SdpI"/>
    <property type="match status" value="1"/>
</dbReference>
<proteinExistence type="predicted"/>
<organism evidence="3 4">
    <name type="scientific">Coprobacillus cateniformis</name>
    <dbReference type="NCBI Taxonomy" id="100884"/>
    <lineage>
        <taxon>Bacteria</taxon>
        <taxon>Bacillati</taxon>
        <taxon>Bacillota</taxon>
        <taxon>Erysipelotrichia</taxon>
        <taxon>Erysipelotrichales</taxon>
        <taxon>Coprobacillaceae</taxon>
        <taxon>Coprobacillus</taxon>
    </lineage>
</organism>
<keyword evidence="1" id="KW-0472">Membrane</keyword>
<feature type="transmembrane region" description="Helical" evidence="1">
    <location>
        <begin position="181"/>
        <end position="203"/>
    </location>
</feature>
<dbReference type="InterPro" id="IPR012867">
    <property type="entry name" value="DUF1648"/>
</dbReference>
<sequence length="211" mass="24710">MKKAYDIFIWCVTGLFIGAIFLLPESVPVHWNGNWEIDRYGSRYTLIILAIIPILLYYGMLLAKKVDPKRHNFQSREKTYDLFRYGLSFFFILLCCFFYYMTFFPKANGEKIMLLLLGILIIGMGNYMPRLPQNYFLGIKTPWTLSNEYVWQKTHKIGGYSFVIVGIIIAVYGLLELPYSFIVVIVGLLIDAVFSFIYSYIVFKRIETEKD</sequence>
<keyword evidence="1" id="KW-1133">Transmembrane helix</keyword>
<dbReference type="EMBL" id="ADKX01000001">
    <property type="protein sequence ID" value="EFW06483.1"/>
    <property type="molecule type" value="Genomic_DNA"/>
</dbReference>
<dbReference type="RefSeq" id="WP_008787148.1">
    <property type="nucleotide sequence ID" value="NZ_AKCB01000001.1"/>
</dbReference>
<feature type="transmembrane region" description="Helical" evidence="1">
    <location>
        <begin position="44"/>
        <end position="61"/>
    </location>
</feature>
<dbReference type="GeneID" id="78229551"/>
<gene>
    <name evidence="3" type="ORF">HMPREF9488_00020</name>
</gene>
<reference evidence="3 4" key="1">
    <citation type="submission" date="2010-12" db="EMBL/GenBank/DDBJ databases">
        <title>The Genome Sequence of Coprobacillus sp. strain 29_1.</title>
        <authorList>
            <consortium name="The Broad Institute Genome Sequencing Platform"/>
            <person name="Earl A."/>
            <person name="Ward D."/>
            <person name="Feldgarden M."/>
            <person name="Gevers D."/>
            <person name="Daigneault M."/>
            <person name="Sibley C.D."/>
            <person name="White A."/>
            <person name="Strauss J."/>
            <person name="Allen-Vercoe E."/>
            <person name="Young S.K."/>
            <person name="Zeng Q."/>
            <person name="Gargeya S."/>
            <person name="Fitzgerald M."/>
            <person name="Haas B."/>
            <person name="Abouelleil A."/>
            <person name="Alvarado L."/>
            <person name="Arachchi H.M."/>
            <person name="Berlin A."/>
            <person name="Brown A."/>
            <person name="Chapman S.B."/>
            <person name="Chen Z."/>
            <person name="Dunbar C."/>
            <person name="Freedman E."/>
            <person name="Gearin G."/>
            <person name="Gellesch M."/>
            <person name="Goldberg J."/>
            <person name="Griggs A."/>
            <person name="Gujja S."/>
            <person name="Heilman E."/>
            <person name="Heiman D."/>
            <person name="Howarth C."/>
            <person name="Larson L."/>
            <person name="Lui A."/>
            <person name="MacDonald P.J.P."/>
            <person name="Mehta T."/>
            <person name="Montmayeur A."/>
            <person name="Murphy C."/>
            <person name="Neiman D."/>
            <person name="Pearson M."/>
            <person name="Priest M."/>
            <person name="Roberts A."/>
            <person name="Saif S."/>
            <person name="Shea T."/>
            <person name="Shenoy N."/>
            <person name="Sisk P."/>
            <person name="Stolte C."/>
            <person name="Sykes S."/>
            <person name="White J."/>
            <person name="Yandava C."/>
            <person name="Nusbaum C."/>
            <person name="Birren B."/>
        </authorList>
    </citation>
    <scope>NUCLEOTIDE SEQUENCE [LARGE SCALE GENOMIC DNA]</scope>
    <source>
        <strain evidence="3 4">29_1</strain>
    </source>
</reference>
<keyword evidence="4" id="KW-1185">Reference proteome</keyword>
<dbReference type="PANTHER" id="PTHR37810">
    <property type="entry name" value="IMMUNITY PROTEIN SDPI"/>
    <property type="match status" value="1"/>
</dbReference>
<dbReference type="AlphaFoldDB" id="E7G5I2"/>
<dbReference type="HOGENOM" id="CLU_093038_0_0_9"/>
<dbReference type="InterPro" id="IPR026272">
    <property type="entry name" value="SdpI"/>
</dbReference>
<name>E7G5I2_9FIRM</name>
<dbReference type="GO" id="GO:0009636">
    <property type="term" value="P:response to toxic substance"/>
    <property type="evidence" value="ECO:0007669"/>
    <property type="project" value="TreeGrafter"/>
</dbReference>